<evidence type="ECO:0000313" key="1">
    <source>
        <dbReference type="EMBL" id="KAG0431235.1"/>
    </source>
</evidence>
<proteinExistence type="predicted"/>
<feature type="non-terminal residue" evidence="1">
    <location>
        <position position="1"/>
    </location>
</feature>
<dbReference type="Proteomes" id="UP000805193">
    <property type="component" value="Unassembled WGS sequence"/>
</dbReference>
<gene>
    <name evidence="1" type="ORF">HPB47_021973</name>
</gene>
<evidence type="ECO:0000313" key="2">
    <source>
        <dbReference type="Proteomes" id="UP000805193"/>
    </source>
</evidence>
<sequence>QFPAGGADAPPSRYKSLPHSEGPFASCLATPACASPDLPRFPRPADCVFQFHKTQASRSTSGDSSSVGTTPASSSRFEPPEQPPCGAWVKAWARPNGDQGQRLSLGAPSENKKRSPRRRIWISTLLGVLCLFSVASAGGGGGHAVAIATPVIAKATPVLVATKSVGGAGHGAHYLGYAGNVFEQLLGFSGSYGLHGGGGGGGRGYALPVAHVFGGGLLLGHGGGGGGGGGSFLLSGGHGGGFGGGLGHGFGGGLGLGHGVKTYRLSASPYGIPVGLPVSLGHGWH</sequence>
<protein>
    <submittedName>
        <fullName evidence="1">Uncharacterized protein</fullName>
    </submittedName>
</protein>
<organism evidence="1 2">
    <name type="scientific">Ixodes persulcatus</name>
    <name type="common">Taiga tick</name>
    <dbReference type="NCBI Taxonomy" id="34615"/>
    <lineage>
        <taxon>Eukaryota</taxon>
        <taxon>Metazoa</taxon>
        <taxon>Ecdysozoa</taxon>
        <taxon>Arthropoda</taxon>
        <taxon>Chelicerata</taxon>
        <taxon>Arachnida</taxon>
        <taxon>Acari</taxon>
        <taxon>Parasitiformes</taxon>
        <taxon>Ixodida</taxon>
        <taxon>Ixodoidea</taxon>
        <taxon>Ixodidae</taxon>
        <taxon>Ixodinae</taxon>
        <taxon>Ixodes</taxon>
    </lineage>
</organism>
<name>A0AC60QDK9_IXOPE</name>
<accession>A0AC60QDK9</accession>
<reference evidence="1 2" key="1">
    <citation type="journal article" date="2020" name="Cell">
        <title>Large-Scale Comparative Analyses of Tick Genomes Elucidate Their Genetic Diversity and Vector Capacities.</title>
        <authorList>
            <consortium name="Tick Genome and Microbiome Consortium (TIGMIC)"/>
            <person name="Jia N."/>
            <person name="Wang J."/>
            <person name="Shi W."/>
            <person name="Du L."/>
            <person name="Sun Y."/>
            <person name="Zhan W."/>
            <person name="Jiang J.F."/>
            <person name="Wang Q."/>
            <person name="Zhang B."/>
            <person name="Ji P."/>
            <person name="Bell-Sakyi L."/>
            <person name="Cui X.M."/>
            <person name="Yuan T.T."/>
            <person name="Jiang B.G."/>
            <person name="Yang W.F."/>
            <person name="Lam T.T."/>
            <person name="Chang Q.C."/>
            <person name="Ding S.J."/>
            <person name="Wang X.J."/>
            <person name="Zhu J.G."/>
            <person name="Ruan X.D."/>
            <person name="Zhao L."/>
            <person name="Wei J.T."/>
            <person name="Ye R.Z."/>
            <person name="Que T.C."/>
            <person name="Du C.H."/>
            <person name="Zhou Y.H."/>
            <person name="Cheng J.X."/>
            <person name="Dai P.F."/>
            <person name="Guo W.B."/>
            <person name="Han X.H."/>
            <person name="Huang E.J."/>
            <person name="Li L.F."/>
            <person name="Wei W."/>
            <person name="Gao Y.C."/>
            <person name="Liu J.Z."/>
            <person name="Shao H.Z."/>
            <person name="Wang X."/>
            <person name="Wang C.C."/>
            <person name="Yang T.C."/>
            <person name="Huo Q.B."/>
            <person name="Li W."/>
            <person name="Chen H.Y."/>
            <person name="Chen S.E."/>
            <person name="Zhou L.G."/>
            <person name="Ni X.B."/>
            <person name="Tian J.H."/>
            <person name="Sheng Y."/>
            <person name="Liu T."/>
            <person name="Pan Y.S."/>
            <person name="Xia L.Y."/>
            <person name="Li J."/>
            <person name="Zhao F."/>
            <person name="Cao W.C."/>
        </authorList>
    </citation>
    <scope>NUCLEOTIDE SEQUENCE [LARGE SCALE GENOMIC DNA]</scope>
    <source>
        <strain evidence="1">Iper-2018</strain>
    </source>
</reference>
<dbReference type="EMBL" id="JABSTQ010009243">
    <property type="protein sequence ID" value="KAG0431235.1"/>
    <property type="molecule type" value="Genomic_DNA"/>
</dbReference>
<keyword evidence="2" id="KW-1185">Reference proteome</keyword>
<comment type="caution">
    <text evidence="1">The sequence shown here is derived from an EMBL/GenBank/DDBJ whole genome shotgun (WGS) entry which is preliminary data.</text>
</comment>